<dbReference type="EMBL" id="VITW01000018">
    <property type="protein sequence ID" value="TWB66132.1"/>
    <property type="molecule type" value="Genomic_DNA"/>
</dbReference>
<protein>
    <submittedName>
        <fullName evidence="1">Uncharacterized protein</fullName>
    </submittedName>
</protein>
<proteinExistence type="predicted"/>
<organism evidence="1 2">
    <name type="scientific">Bradyrhizobium sacchari</name>
    <dbReference type="NCBI Taxonomy" id="1399419"/>
    <lineage>
        <taxon>Bacteria</taxon>
        <taxon>Pseudomonadati</taxon>
        <taxon>Pseudomonadota</taxon>
        <taxon>Alphaproteobacteria</taxon>
        <taxon>Hyphomicrobiales</taxon>
        <taxon>Nitrobacteraceae</taxon>
        <taxon>Bradyrhizobium</taxon>
    </lineage>
</organism>
<dbReference type="SUPFAM" id="SSF53383">
    <property type="entry name" value="PLP-dependent transferases"/>
    <property type="match status" value="1"/>
</dbReference>
<dbReference type="OrthoDB" id="7809559at2"/>
<name>A0A560J4H1_9BRAD</name>
<accession>A0A560J4H1</accession>
<sequence>MTIRPELLQRPDLRQLEYERGWIFREIGVEPFIQCAGVRTLYGASNPSDEVIAAMNAAAEAFVDLDELAEAAGRRLAELTGAEWGVITAGTAATLALATAACITGNNPELMLRLPETRGYPTRY</sequence>
<gene>
    <name evidence="1" type="ORF">FBZ95_1187</name>
</gene>
<dbReference type="Proteomes" id="UP000315914">
    <property type="component" value="Unassembled WGS sequence"/>
</dbReference>
<evidence type="ECO:0000313" key="1">
    <source>
        <dbReference type="EMBL" id="TWB66132.1"/>
    </source>
</evidence>
<evidence type="ECO:0000313" key="2">
    <source>
        <dbReference type="Proteomes" id="UP000315914"/>
    </source>
</evidence>
<dbReference type="AlphaFoldDB" id="A0A560J4H1"/>
<dbReference type="STRING" id="1399419.A5906_04970"/>
<keyword evidence="2" id="KW-1185">Reference proteome</keyword>
<dbReference type="Gene3D" id="3.40.640.10">
    <property type="entry name" value="Type I PLP-dependent aspartate aminotransferase-like (Major domain)"/>
    <property type="match status" value="1"/>
</dbReference>
<dbReference type="InterPro" id="IPR015421">
    <property type="entry name" value="PyrdxlP-dep_Trfase_major"/>
</dbReference>
<reference evidence="1 2" key="1">
    <citation type="submission" date="2019-06" db="EMBL/GenBank/DDBJ databases">
        <title>Genomic Encyclopedia of Type Strains, Phase IV (KMG-V): Genome sequencing to study the core and pangenomes of soil and plant-associated prokaryotes.</title>
        <authorList>
            <person name="Whitman W."/>
        </authorList>
    </citation>
    <scope>NUCLEOTIDE SEQUENCE [LARGE SCALE GENOMIC DNA]</scope>
    <source>
        <strain evidence="1 2">BR 10556</strain>
    </source>
</reference>
<comment type="caution">
    <text evidence="1">The sequence shown here is derived from an EMBL/GenBank/DDBJ whole genome shotgun (WGS) entry which is preliminary data.</text>
</comment>
<dbReference type="InterPro" id="IPR015424">
    <property type="entry name" value="PyrdxlP-dep_Trfase"/>
</dbReference>
<dbReference type="RefSeq" id="WP_080138309.1">
    <property type="nucleotide sequence ID" value="NZ_LWIG01000028.1"/>
</dbReference>